<comment type="caution">
    <text evidence="1">The sequence shown here is derived from an EMBL/GenBank/DDBJ whole genome shotgun (WGS) entry which is preliminary data.</text>
</comment>
<name>A0A4Y2PKS0_ARAVE</name>
<dbReference type="AlphaFoldDB" id="A0A4Y2PKS0"/>
<evidence type="ECO:0000313" key="1">
    <source>
        <dbReference type="EMBL" id="GBN52568.1"/>
    </source>
</evidence>
<protein>
    <submittedName>
        <fullName evidence="1">Uncharacterized protein</fullName>
    </submittedName>
</protein>
<reference evidence="1 2" key="1">
    <citation type="journal article" date="2019" name="Sci. Rep.">
        <title>Orb-weaving spider Araneus ventricosus genome elucidates the spidroin gene catalogue.</title>
        <authorList>
            <person name="Kono N."/>
            <person name="Nakamura H."/>
            <person name="Ohtoshi R."/>
            <person name="Moran D.A.P."/>
            <person name="Shinohara A."/>
            <person name="Yoshida Y."/>
            <person name="Fujiwara M."/>
            <person name="Mori M."/>
            <person name="Tomita M."/>
            <person name="Arakawa K."/>
        </authorList>
    </citation>
    <scope>NUCLEOTIDE SEQUENCE [LARGE SCALE GENOMIC DNA]</scope>
</reference>
<keyword evidence="2" id="KW-1185">Reference proteome</keyword>
<proteinExistence type="predicted"/>
<organism evidence="1 2">
    <name type="scientific">Araneus ventricosus</name>
    <name type="common">Orbweaver spider</name>
    <name type="synonym">Epeira ventricosa</name>
    <dbReference type="NCBI Taxonomy" id="182803"/>
    <lineage>
        <taxon>Eukaryota</taxon>
        <taxon>Metazoa</taxon>
        <taxon>Ecdysozoa</taxon>
        <taxon>Arthropoda</taxon>
        <taxon>Chelicerata</taxon>
        <taxon>Arachnida</taxon>
        <taxon>Araneae</taxon>
        <taxon>Araneomorphae</taxon>
        <taxon>Entelegynae</taxon>
        <taxon>Araneoidea</taxon>
        <taxon>Araneidae</taxon>
        <taxon>Araneus</taxon>
    </lineage>
</organism>
<dbReference type="Proteomes" id="UP000499080">
    <property type="component" value="Unassembled WGS sequence"/>
</dbReference>
<accession>A0A4Y2PKS0</accession>
<gene>
    <name evidence="1" type="ORF">AVEN_34797_1</name>
</gene>
<dbReference type="EMBL" id="BGPR01011704">
    <property type="protein sequence ID" value="GBN52568.1"/>
    <property type="molecule type" value="Genomic_DNA"/>
</dbReference>
<dbReference type="OrthoDB" id="10068441at2759"/>
<sequence length="98" mass="11247">MESGEKRELKKETEIQSGLDGVVCIHMQHRWPSDLSHLPRKLAYNKKSNLEIHFTTKHKQFAGKYPTSDARKKAVEELQKSNNSQVPCLVTGRNLTIM</sequence>
<evidence type="ECO:0000313" key="2">
    <source>
        <dbReference type="Proteomes" id="UP000499080"/>
    </source>
</evidence>